<accession>A0A8S1D8L1</accession>
<dbReference type="Gene3D" id="3.30.560.10">
    <property type="entry name" value="Glucose Oxidase, domain 3"/>
    <property type="match status" value="1"/>
</dbReference>
<evidence type="ECO:0000256" key="1">
    <source>
        <dbReference type="ARBA" id="ARBA00010790"/>
    </source>
</evidence>
<evidence type="ECO:0000259" key="4">
    <source>
        <dbReference type="PROSITE" id="PS00623"/>
    </source>
</evidence>
<dbReference type="EMBL" id="CADEPI010000095">
    <property type="protein sequence ID" value="CAB3374229.1"/>
    <property type="molecule type" value="Genomic_DNA"/>
</dbReference>
<dbReference type="PANTHER" id="PTHR11552:SF215">
    <property type="entry name" value="FI02019P"/>
    <property type="match status" value="1"/>
</dbReference>
<dbReference type="Proteomes" id="UP000494165">
    <property type="component" value="Unassembled WGS sequence"/>
</dbReference>
<dbReference type="SUPFAM" id="SSF51905">
    <property type="entry name" value="FAD/NAD(P)-binding domain"/>
    <property type="match status" value="1"/>
</dbReference>
<feature type="domain" description="Glucose-methanol-choline oxidoreductase N-terminal" evidence="5">
    <location>
        <begin position="187"/>
        <end position="201"/>
    </location>
</feature>
<evidence type="ECO:0000256" key="2">
    <source>
        <dbReference type="PIRSR" id="PIRSR000137-2"/>
    </source>
</evidence>
<gene>
    <name evidence="6" type="ORF">CLODIP_2_CD10745</name>
</gene>
<dbReference type="Pfam" id="PF05199">
    <property type="entry name" value="GMC_oxred_C"/>
    <property type="match status" value="1"/>
</dbReference>
<organism evidence="6 7">
    <name type="scientific">Cloeon dipterum</name>
    <dbReference type="NCBI Taxonomy" id="197152"/>
    <lineage>
        <taxon>Eukaryota</taxon>
        <taxon>Metazoa</taxon>
        <taxon>Ecdysozoa</taxon>
        <taxon>Arthropoda</taxon>
        <taxon>Hexapoda</taxon>
        <taxon>Insecta</taxon>
        <taxon>Pterygota</taxon>
        <taxon>Palaeoptera</taxon>
        <taxon>Ephemeroptera</taxon>
        <taxon>Pisciforma</taxon>
        <taxon>Baetidae</taxon>
        <taxon>Cloeon</taxon>
    </lineage>
</organism>
<dbReference type="InterPro" id="IPR007867">
    <property type="entry name" value="GMC_OxRtase_C"/>
</dbReference>
<name>A0A8S1D8L1_9INSE</name>
<proteinExistence type="inferred from homology"/>
<dbReference type="GO" id="GO:0050660">
    <property type="term" value="F:flavin adenine dinucleotide binding"/>
    <property type="evidence" value="ECO:0007669"/>
    <property type="project" value="InterPro"/>
</dbReference>
<protein>
    <recommendedName>
        <fullName evidence="4 5">Glucose-methanol-choline oxidoreductase N-terminal domain-containing protein</fullName>
    </recommendedName>
</protein>
<reference evidence="6 7" key="1">
    <citation type="submission" date="2020-04" db="EMBL/GenBank/DDBJ databases">
        <authorList>
            <person name="Alioto T."/>
            <person name="Alioto T."/>
            <person name="Gomez Garrido J."/>
        </authorList>
    </citation>
    <scope>NUCLEOTIDE SEQUENCE [LARGE SCALE GENOMIC DNA]</scope>
</reference>
<dbReference type="OrthoDB" id="269227at2759"/>
<dbReference type="PROSITE" id="PS00623">
    <property type="entry name" value="GMC_OXRED_1"/>
    <property type="match status" value="1"/>
</dbReference>
<dbReference type="AlphaFoldDB" id="A0A8S1D8L1"/>
<dbReference type="GO" id="GO:0016614">
    <property type="term" value="F:oxidoreductase activity, acting on CH-OH group of donors"/>
    <property type="evidence" value="ECO:0007669"/>
    <property type="project" value="InterPro"/>
</dbReference>
<dbReference type="PROSITE" id="PS00624">
    <property type="entry name" value="GMC_OXRED_2"/>
    <property type="match status" value="1"/>
</dbReference>
<evidence type="ECO:0000313" key="6">
    <source>
        <dbReference type="EMBL" id="CAB3374229.1"/>
    </source>
</evidence>
<dbReference type="SUPFAM" id="SSF54373">
    <property type="entry name" value="FAD-linked reductases, C-terminal domain"/>
    <property type="match status" value="1"/>
</dbReference>
<keyword evidence="3" id="KW-0285">Flavoprotein</keyword>
<comment type="caution">
    <text evidence="6">The sequence shown here is derived from an EMBL/GenBank/DDBJ whole genome shotgun (WGS) entry which is preliminary data.</text>
</comment>
<keyword evidence="7" id="KW-1185">Reference proteome</keyword>
<evidence type="ECO:0000313" key="7">
    <source>
        <dbReference type="Proteomes" id="UP000494165"/>
    </source>
</evidence>
<dbReference type="PANTHER" id="PTHR11552">
    <property type="entry name" value="GLUCOSE-METHANOL-CHOLINE GMC OXIDOREDUCTASE"/>
    <property type="match status" value="1"/>
</dbReference>
<sequence>MKNGQCNWPRGKILGGSSVLNYMLYVRGNRYDYNLWESLGNPGWNFDNALYYFKKSEDNRNPYLAKTPYHSTGGYLTIQEAPYRTPLVIAFVKAGTEMGYEERDINGENQCGFMVAQGTIRRGARCSTSKAFLRPVRLRKNLHVGLNAQVTKVLIDAETKRAYGVEFIRNEKRQVVFARKEVILSAGSITSPHLLMLSGVGPKAHLDAHGIQTIVDSPGVGSNMQDHVGMGGLTFLIDKPVAIVQDRLNAVPITLDYVMRERGPMTMLGGVEGLGFVRTPLIAANLSSDVPDIQFHFAPASVNSDNGARVRKVLGLSERTYRKMYAPIANKDSFTIIPLLLRPRSRGVIRLKSANPFMAPYIDPNYFSDHFDLATLREGVKIAVKLAEAKAFKQFGTRLHNIPMPGCEHLQFASDEYWECNIRHFSMTIYHPVGTTKMGPDNDPEAVVDPRLRVYGVQGLRVIDASIMPTIASGNTNAPVIMIGEKGADLIKEDWNVINESYYLKKR</sequence>
<evidence type="ECO:0000259" key="5">
    <source>
        <dbReference type="PROSITE" id="PS00624"/>
    </source>
</evidence>
<dbReference type="InterPro" id="IPR036188">
    <property type="entry name" value="FAD/NAD-bd_sf"/>
</dbReference>
<dbReference type="InterPro" id="IPR012132">
    <property type="entry name" value="GMC_OxRdtase"/>
</dbReference>
<dbReference type="Pfam" id="PF00732">
    <property type="entry name" value="GMC_oxred_N"/>
    <property type="match status" value="1"/>
</dbReference>
<comment type="cofactor">
    <cofactor evidence="2">
        <name>FAD</name>
        <dbReference type="ChEBI" id="CHEBI:57692"/>
    </cofactor>
</comment>
<comment type="similarity">
    <text evidence="1 3">Belongs to the GMC oxidoreductase family.</text>
</comment>
<keyword evidence="2 3" id="KW-0274">FAD</keyword>
<dbReference type="Gene3D" id="3.50.50.60">
    <property type="entry name" value="FAD/NAD(P)-binding domain"/>
    <property type="match status" value="1"/>
</dbReference>
<dbReference type="InterPro" id="IPR000172">
    <property type="entry name" value="GMC_OxRdtase_N"/>
</dbReference>
<dbReference type="PIRSF" id="PIRSF000137">
    <property type="entry name" value="Alcohol_oxidase"/>
    <property type="match status" value="1"/>
</dbReference>
<feature type="binding site" evidence="2">
    <location>
        <position position="150"/>
    </location>
    <ligand>
        <name>FAD</name>
        <dbReference type="ChEBI" id="CHEBI:57692"/>
    </ligand>
</feature>
<evidence type="ECO:0000256" key="3">
    <source>
        <dbReference type="RuleBase" id="RU003968"/>
    </source>
</evidence>
<feature type="domain" description="Glucose-methanol-choline oxidoreductase N-terminal" evidence="4">
    <location>
        <begin position="11"/>
        <end position="34"/>
    </location>
</feature>